<accession>A0A815WUY1</accession>
<dbReference type="SUPFAM" id="SSF50729">
    <property type="entry name" value="PH domain-like"/>
    <property type="match status" value="1"/>
</dbReference>
<gene>
    <name evidence="4" type="ORF">GPM918_LOCUS39023</name>
    <name evidence="5" type="ORF">SRO942_LOCUS39880</name>
</gene>
<dbReference type="PROSITE" id="PS50003">
    <property type="entry name" value="PH_DOMAIN"/>
    <property type="match status" value="1"/>
</dbReference>
<dbReference type="EMBL" id="CAJOBC010092378">
    <property type="protein sequence ID" value="CAF4408849.1"/>
    <property type="molecule type" value="Genomic_DNA"/>
</dbReference>
<dbReference type="Pfam" id="PF00169">
    <property type="entry name" value="PH"/>
    <property type="match status" value="1"/>
</dbReference>
<dbReference type="PANTHER" id="PTHR14309">
    <property type="entry name" value="EXPRESSED PROTEIN"/>
    <property type="match status" value="1"/>
</dbReference>
<proteinExistence type="predicted"/>
<feature type="non-terminal residue" evidence="4">
    <location>
        <position position="118"/>
    </location>
</feature>
<keyword evidence="6" id="KW-1185">Reference proteome</keyword>
<evidence type="ECO:0000313" key="5">
    <source>
        <dbReference type="EMBL" id="CAF4408849.1"/>
    </source>
</evidence>
<comment type="caution">
    <text evidence="4">The sequence shown here is derived from an EMBL/GenBank/DDBJ whole genome shotgun (WGS) entry which is preliminary data.</text>
</comment>
<dbReference type="GO" id="GO:0045595">
    <property type="term" value="P:regulation of cell differentiation"/>
    <property type="evidence" value="ECO:0007669"/>
    <property type="project" value="TreeGrafter"/>
</dbReference>
<dbReference type="GO" id="GO:0016020">
    <property type="term" value="C:membrane"/>
    <property type="evidence" value="ECO:0007669"/>
    <property type="project" value="UniProtKB-SubCell"/>
</dbReference>
<dbReference type="Proteomes" id="UP000663829">
    <property type="component" value="Unassembled WGS sequence"/>
</dbReference>
<feature type="non-terminal residue" evidence="4">
    <location>
        <position position="1"/>
    </location>
</feature>
<feature type="domain" description="PH" evidence="3">
    <location>
        <begin position="13"/>
        <end position="65"/>
    </location>
</feature>
<dbReference type="OrthoDB" id="5914923at2759"/>
<evidence type="ECO:0000256" key="2">
    <source>
        <dbReference type="ARBA" id="ARBA00023136"/>
    </source>
</evidence>
<keyword evidence="2" id="KW-0472">Membrane</keyword>
<evidence type="ECO:0000313" key="6">
    <source>
        <dbReference type="Proteomes" id="UP000663829"/>
    </source>
</evidence>
<evidence type="ECO:0000259" key="3">
    <source>
        <dbReference type="PROSITE" id="PS50003"/>
    </source>
</evidence>
<dbReference type="AlphaFoldDB" id="A0A815WUY1"/>
<dbReference type="InterPro" id="IPR011993">
    <property type="entry name" value="PH-like_dom_sf"/>
</dbReference>
<comment type="subcellular location">
    <subcellularLocation>
        <location evidence="1">Membrane</location>
    </subcellularLocation>
</comment>
<reference evidence="4" key="1">
    <citation type="submission" date="2021-02" db="EMBL/GenBank/DDBJ databases">
        <authorList>
            <person name="Nowell W R."/>
        </authorList>
    </citation>
    <scope>NUCLEOTIDE SEQUENCE</scope>
</reference>
<dbReference type="EMBL" id="CAJNOQ010026713">
    <property type="protein sequence ID" value="CAF1547992.1"/>
    <property type="molecule type" value="Genomic_DNA"/>
</dbReference>
<dbReference type="PANTHER" id="PTHR14309:SF12">
    <property type="entry name" value="PH DOMAIN-CONTAINING PROTEIN"/>
    <property type="match status" value="1"/>
</dbReference>
<protein>
    <recommendedName>
        <fullName evidence="3">PH domain-containing protein</fullName>
    </recommendedName>
</protein>
<evidence type="ECO:0000256" key="1">
    <source>
        <dbReference type="ARBA" id="ARBA00004370"/>
    </source>
</evidence>
<name>A0A815WUY1_9BILA</name>
<organism evidence="4 6">
    <name type="scientific">Didymodactylos carnosus</name>
    <dbReference type="NCBI Taxonomy" id="1234261"/>
    <lineage>
        <taxon>Eukaryota</taxon>
        <taxon>Metazoa</taxon>
        <taxon>Spiralia</taxon>
        <taxon>Gnathifera</taxon>
        <taxon>Rotifera</taxon>
        <taxon>Eurotatoria</taxon>
        <taxon>Bdelloidea</taxon>
        <taxon>Philodinida</taxon>
        <taxon>Philodinidae</taxon>
        <taxon>Didymodactylos</taxon>
    </lineage>
</organism>
<evidence type="ECO:0000313" key="4">
    <source>
        <dbReference type="EMBL" id="CAF1547992.1"/>
    </source>
</evidence>
<dbReference type="InterPro" id="IPR001849">
    <property type="entry name" value="PH_domain"/>
</dbReference>
<dbReference type="Proteomes" id="UP000681722">
    <property type="component" value="Unassembled WGS sequence"/>
</dbReference>
<dbReference type="Gene3D" id="2.30.29.30">
    <property type="entry name" value="Pleckstrin-homology domain (PH domain)/Phosphotyrosine-binding domain (PTB)"/>
    <property type="match status" value="1"/>
</dbReference>
<dbReference type="InterPro" id="IPR039680">
    <property type="entry name" value="PLEKHB1/2"/>
</dbReference>
<sequence length="118" mass="13777">FFNGSGIITVMSQHIKTGHLRYFHKGLISKKWKDYYFVLFDNSTLQWFERESDRKPEGSVRIKDVAQFLTVGPYTRCLQNRPQFPKPTDEGNVIAMPKSPNSQDQDIIWILCNDVTHL</sequence>